<dbReference type="PANTHER" id="PTHR31972:SF51">
    <property type="entry name" value="DUF868 DOMAIN-CONTAINING PROTEIN"/>
    <property type="match status" value="1"/>
</dbReference>
<dbReference type="PANTHER" id="PTHR31972">
    <property type="entry name" value="EXPRESSED PROTEIN"/>
    <property type="match status" value="1"/>
</dbReference>
<evidence type="ECO:0000313" key="2">
    <source>
        <dbReference type="Proteomes" id="UP000636709"/>
    </source>
</evidence>
<evidence type="ECO:0000313" key="1">
    <source>
        <dbReference type="EMBL" id="KAF8692705.1"/>
    </source>
</evidence>
<protein>
    <submittedName>
        <fullName evidence="1">Uncharacterized protein</fullName>
    </submittedName>
</protein>
<organism evidence="1 2">
    <name type="scientific">Digitaria exilis</name>
    <dbReference type="NCBI Taxonomy" id="1010633"/>
    <lineage>
        <taxon>Eukaryota</taxon>
        <taxon>Viridiplantae</taxon>
        <taxon>Streptophyta</taxon>
        <taxon>Embryophyta</taxon>
        <taxon>Tracheophyta</taxon>
        <taxon>Spermatophyta</taxon>
        <taxon>Magnoliopsida</taxon>
        <taxon>Liliopsida</taxon>
        <taxon>Poales</taxon>
        <taxon>Poaceae</taxon>
        <taxon>PACMAD clade</taxon>
        <taxon>Panicoideae</taxon>
        <taxon>Panicodae</taxon>
        <taxon>Paniceae</taxon>
        <taxon>Anthephorinae</taxon>
        <taxon>Digitaria</taxon>
    </lineage>
</organism>
<name>A0A835BMD4_9POAL</name>
<dbReference type="InterPro" id="IPR008586">
    <property type="entry name" value="DUF868_pln"/>
</dbReference>
<proteinExistence type="predicted"/>
<reference evidence="1" key="1">
    <citation type="submission" date="2020-07" db="EMBL/GenBank/DDBJ databases">
        <title>Genome sequence and genetic diversity analysis of an under-domesticated orphan crop, white fonio (Digitaria exilis).</title>
        <authorList>
            <person name="Bennetzen J.L."/>
            <person name="Chen S."/>
            <person name="Ma X."/>
            <person name="Wang X."/>
            <person name="Yssel A.E.J."/>
            <person name="Chaluvadi S.R."/>
            <person name="Johnson M."/>
            <person name="Gangashetty P."/>
            <person name="Hamidou F."/>
            <person name="Sanogo M.D."/>
            <person name="Zwaenepoel A."/>
            <person name="Wallace J."/>
            <person name="Van De Peer Y."/>
            <person name="Van Deynze A."/>
        </authorList>
    </citation>
    <scope>NUCLEOTIDE SEQUENCE</scope>
    <source>
        <tissue evidence="1">Leaves</tissue>
    </source>
</reference>
<accession>A0A835BMD4</accession>
<sequence>MGYGRLVFIRELWGEGELSIDRGAHGHVVVRRTSDTNTIIAAGCFTHASSCELISGVLHTCPCSSFSSACQYVMLVVTPKSGVFTRSSSCPVPSSPPPHHCTYVSIVGGGERRVPSDRITHGQATAADPPQQHLLILFFLFELGRGTSCQSETFLWRSYSTSAGGGGGLGRSLPERPARTQAAHSQTRSAFPFRFVSISTPSPTSPPLLLLGWRCSCRGPSSCARVTLSSSPSRSRRRLLLPSSKRSTAGGGAMRDFSCFGDGAVTLGAGSSVGGGAGGGGGAGAALDRSLQAATASVYRVALSSGKELRIRVTWTRAAGAAAAAGATGLAVAVDDGSRAIPAPPSAAARFGTPRRTTVAGAQQQHLQLQKKRGTRSFVTDAGTAVSIYWDTAEAKYGGAAAGPEPSRDYYLAVVADGELALLLGSGGDGARELGRRFPPAPRRALLSRREQVRGGGAFSPHSPAAQAQLVHTSKCRFRDGGAEHEVTVSCRGGEEWGRGGPTSRGNDGEVAVAVDGKKVVEARRVKWNFRGNRTAVLGDGAVVEVMWDVHDWWFAGAGGGGGGGGAQFMVKARGAADGGRVWMDEEMASKGQPPAGFFLHLQCYRR</sequence>
<dbReference type="AlphaFoldDB" id="A0A835BMD4"/>
<dbReference type="Proteomes" id="UP000636709">
    <property type="component" value="Unassembled WGS sequence"/>
</dbReference>
<dbReference type="Pfam" id="PF05910">
    <property type="entry name" value="DUF868"/>
    <property type="match status" value="1"/>
</dbReference>
<dbReference type="OrthoDB" id="678233at2759"/>
<keyword evidence="2" id="KW-1185">Reference proteome</keyword>
<gene>
    <name evidence="1" type="ORF">HU200_039539</name>
</gene>
<comment type="caution">
    <text evidence="1">The sequence shown here is derived from an EMBL/GenBank/DDBJ whole genome shotgun (WGS) entry which is preliminary data.</text>
</comment>
<dbReference type="EMBL" id="JACEFO010001934">
    <property type="protein sequence ID" value="KAF8692705.1"/>
    <property type="molecule type" value="Genomic_DNA"/>
</dbReference>